<feature type="transmembrane region" description="Helical" evidence="8">
    <location>
        <begin position="349"/>
        <end position="377"/>
    </location>
</feature>
<dbReference type="InterPro" id="IPR036259">
    <property type="entry name" value="MFS_trans_sf"/>
</dbReference>
<feature type="transmembrane region" description="Helical" evidence="8">
    <location>
        <begin position="277"/>
        <end position="299"/>
    </location>
</feature>
<keyword evidence="7 8" id="KW-0472">Membrane</keyword>
<accession>A0A1E3QX62</accession>
<evidence type="ECO:0000256" key="5">
    <source>
        <dbReference type="ARBA" id="ARBA00022989"/>
    </source>
</evidence>
<dbReference type="GO" id="GO:0005886">
    <property type="term" value="C:plasma membrane"/>
    <property type="evidence" value="ECO:0007669"/>
    <property type="project" value="TreeGrafter"/>
</dbReference>
<dbReference type="GO" id="GO:0005768">
    <property type="term" value="C:endosome"/>
    <property type="evidence" value="ECO:0007669"/>
    <property type="project" value="TreeGrafter"/>
</dbReference>
<feature type="transmembrane region" description="Helical" evidence="8">
    <location>
        <begin position="415"/>
        <end position="433"/>
    </location>
</feature>
<feature type="transmembrane region" description="Helical" evidence="8">
    <location>
        <begin position="161"/>
        <end position="179"/>
    </location>
</feature>
<dbReference type="STRING" id="984486.A0A1E3QX62"/>
<evidence type="ECO:0000256" key="6">
    <source>
        <dbReference type="ARBA" id="ARBA00023065"/>
    </source>
</evidence>
<dbReference type="RefSeq" id="XP_018987603.1">
    <property type="nucleotide sequence ID" value="XM_019131066.1"/>
</dbReference>
<feature type="transmembrane region" description="Helical" evidence="8">
    <location>
        <begin position="311"/>
        <end position="328"/>
    </location>
</feature>
<dbReference type="EMBL" id="KV454426">
    <property type="protein sequence ID" value="ODQ82275.1"/>
    <property type="molecule type" value="Genomic_DNA"/>
</dbReference>
<feature type="transmembrane region" description="Helical" evidence="8">
    <location>
        <begin position="439"/>
        <end position="459"/>
    </location>
</feature>
<proteinExistence type="inferred from homology"/>
<keyword evidence="6" id="KW-0406">Ion transport</keyword>
<keyword evidence="3" id="KW-0813">Transport</keyword>
<organism evidence="9 10">
    <name type="scientific">Babjeviella inositovora NRRL Y-12698</name>
    <dbReference type="NCBI Taxonomy" id="984486"/>
    <lineage>
        <taxon>Eukaryota</taxon>
        <taxon>Fungi</taxon>
        <taxon>Dikarya</taxon>
        <taxon>Ascomycota</taxon>
        <taxon>Saccharomycotina</taxon>
        <taxon>Pichiomycetes</taxon>
        <taxon>Serinales incertae sedis</taxon>
        <taxon>Babjeviella</taxon>
    </lineage>
</organism>
<dbReference type="SUPFAM" id="SSF103473">
    <property type="entry name" value="MFS general substrate transporter"/>
    <property type="match status" value="1"/>
</dbReference>
<feature type="transmembrane region" description="Helical" evidence="8">
    <location>
        <begin position="552"/>
        <end position="571"/>
    </location>
</feature>
<evidence type="ECO:0000256" key="7">
    <source>
        <dbReference type="ARBA" id="ARBA00023136"/>
    </source>
</evidence>
<sequence length="601" mass="67194">MLSQSETANALVHTISGQFNTQNENDKIAESEDNSTERILGPAKSLGVRRAELLMKEYDSIAYKIILFFSIFLVAYAYGLDGTIRYTFQAYATSSYSEHSLLSTINVIRSVIAAAAQPAFARASDVFGRLELLAISILFYVVGTVIESQAYDIQRFCGGAIMYQIGYTGVMLILQVLLADCSNLNWRLAASFIPALPFIINTWISGDVTAAVGLNWSWGIGMWAFIFPLLCIPLLVCMLHMRWKAGKTEEWRQMKTEATLYQELGFWKFSIEIFHRLDVIGLLFIVVILGLILVPFTLAGGVSTTWQQAKIIAPLVIGIICIPFFVVWEHRLAKHPLAPMHLLKDRGVWAALIIAIFINFIWYMQGDFMYTILIVAVNESIKSATRMTSLYSFVSVITGTILGFVVAYFKRVKHFIVFGVSMWFVAMGILLHFRGDSSSHSGIIGGLCLLGFGAGFFTYSTQVSIQSCTDHEHMAVVIALYLTSYNFGSAFGNSVSGAIWTQKLYPEMVKKLGDAKLATYAYSSPYDFIVDYAWDTTERMAVVAAYRYVQRLLITVGLCLCVPLLAAALLLRDYKLESVQSLKHDEEETIEEKGFVSKFLK</sequence>
<dbReference type="GO" id="GO:0015343">
    <property type="term" value="F:siderophore-iron transmembrane transporter activity"/>
    <property type="evidence" value="ECO:0007669"/>
    <property type="project" value="TreeGrafter"/>
</dbReference>
<dbReference type="OrthoDB" id="2241241at2759"/>
<evidence type="ECO:0000313" key="9">
    <source>
        <dbReference type="EMBL" id="ODQ82275.1"/>
    </source>
</evidence>
<evidence type="ECO:0000313" key="10">
    <source>
        <dbReference type="Proteomes" id="UP000094336"/>
    </source>
</evidence>
<dbReference type="Gene3D" id="1.20.1250.20">
    <property type="entry name" value="MFS general substrate transporter like domains"/>
    <property type="match status" value="2"/>
</dbReference>
<dbReference type="GeneID" id="30148919"/>
<dbReference type="Proteomes" id="UP000094336">
    <property type="component" value="Unassembled WGS sequence"/>
</dbReference>
<keyword evidence="5 8" id="KW-1133">Transmembrane helix</keyword>
<feature type="transmembrane region" description="Helical" evidence="8">
    <location>
        <begin position="186"/>
        <end position="204"/>
    </location>
</feature>
<evidence type="ECO:0000256" key="3">
    <source>
        <dbReference type="ARBA" id="ARBA00022448"/>
    </source>
</evidence>
<evidence type="ECO:0000256" key="1">
    <source>
        <dbReference type="ARBA" id="ARBA00004127"/>
    </source>
</evidence>
<dbReference type="FunFam" id="1.20.1250.20:FF:000197">
    <property type="entry name" value="Siderophore iron transporter 1"/>
    <property type="match status" value="1"/>
</dbReference>
<name>A0A1E3QX62_9ASCO</name>
<evidence type="ECO:0008006" key="11">
    <source>
        <dbReference type="Google" id="ProtNLM"/>
    </source>
</evidence>
<comment type="subcellular location">
    <subcellularLocation>
        <location evidence="1">Endomembrane system</location>
        <topology evidence="1">Multi-pass membrane protein</topology>
    </subcellularLocation>
</comment>
<dbReference type="PANTHER" id="PTHR23501">
    <property type="entry name" value="MAJOR FACILITATOR SUPERFAMILY"/>
    <property type="match status" value="1"/>
</dbReference>
<dbReference type="PANTHER" id="PTHR23501:SF92">
    <property type="entry name" value="GLUTATHIONE EXCHANGER 1-RELATED"/>
    <property type="match status" value="1"/>
</dbReference>
<dbReference type="GO" id="GO:0005774">
    <property type="term" value="C:vacuolar membrane"/>
    <property type="evidence" value="ECO:0007669"/>
    <property type="project" value="TreeGrafter"/>
</dbReference>
<gene>
    <name evidence="9" type="ORF">BABINDRAFT_178632</name>
</gene>
<evidence type="ECO:0000256" key="2">
    <source>
        <dbReference type="ARBA" id="ARBA00008335"/>
    </source>
</evidence>
<keyword evidence="4 8" id="KW-0812">Transmembrane</keyword>
<feature type="transmembrane region" description="Helical" evidence="8">
    <location>
        <begin position="216"/>
        <end position="239"/>
    </location>
</feature>
<evidence type="ECO:0000256" key="4">
    <source>
        <dbReference type="ARBA" id="ARBA00022692"/>
    </source>
</evidence>
<feature type="transmembrane region" description="Helical" evidence="8">
    <location>
        <begin position="389"/>
        <end position="408"/>
    </location>
</feature>
<feature type="transmembrane region" description="Helical" evidence="8">
    <location>
        <begin position="132"/>
        <end position="149"/>
    </location>
</feature>
<feature type="transmembrane region" description="Helical" evidence="8">
    <location>
        <begin position="61"/>
        <end position="80"/>
    </location>
</feature>
<protein>
    <recommendedName>
        <fullName evidence="11">Major facilitator superfamily (MFS) profile domain-containing protein</fullName>
    </recommendedName>
</protein>
<keyword evidence="10" id="KW-1185">Reference proteome</keyword>
<reference evidence="10" key="1">
    <citation type="submission" date="2016-05" db="EMBL/GenBank/DDBJ databases">
        <title>Comparative genomics of biotechnologically important yeasts.</title>
        <authorList>
            <consortium name="DOE Joint Genome Institute"/>
            <person name="Riley R."/>
            <person name="Haridas S."/>
            <person name="Wolfe K.H."/>
            <person name="Lopes M.R."/>
            <person name="Hittinger C.T."/>
            <person name="Goker M."/>
            <person name="Salamov A."/>
            <person name="Wisecaver J."/>
            <person name="Long T.M."/>
            <person name="Aerts A.L."/>
            <person name="Barry K."/>
            <person name="Choi C."/>
            <person name="Clum A."/>
            <person name="Coughlan A.Y."/>
            <person name="Deshpande S."/>
            <person name="Douglass A.P."/>
            <person name="Hanson S.J."/>
            <person name="Klenk H.-P."/>
            <person name="Labutti K."/>
            <person name="Lapidus A."/>
            <person name="Lindquist E."/>
            <person name="Lipzen A."/>
            <person name="Meier-Kolthoff J.P."/>
            <person name="Ohm R.A."/>
            <person name="Otillar R.P."/>
            <person name="Pangilinan J."/>
            <person name="Peng Y."/>
            <person name="Rokas A."/>
            <person name="Rosa C.A."/>
            <person name="Scheuner C."/>
            <person name="Sibirny A.A."/>
            <person name="Slot J.C."/>
            <person name="Stielow J.B."/>
            <person name="Sun H."/>
            <person name="Kurtzman C.P."/>
            <person name="Blackwell M."/>
            <person name="Grigoriev I.V."/>
            <person name="Jeffries T.W."/>
        </authorList>
    </citation>
    <scope>NUCLEOTIDE SEQUENCE [LARGE SCALE GENOMIC DNA]</scope>
    <source>
        <strain evidence="10">NRRL Y-12698</strain>
    </source>
</reference>
<comment type="similarity">
    <text evidence="2">Belongs to the major facilitator superfamily.</text>
</comment>
<dbReference type="AlphaFoldDB" id="A0A1E3QX62"/>
<evidence type="ECO:0000256" key="8">
    <source>
        <dbReference type="SAM" id="Phobius"/>
    </source>
</evidence>